<reference evidence="3" key="1">
    <citation type="submission" date="2021-02" db="EMBL/GenBank/DDBJ databases">
        <authorList>
            <person name="Nowell W R."/>
        </authorList>
    </citation>
    <scope>NUCLEOTIDE SEQUENCE</scope>
</reference>
<dbReference type="InterPro" id="IPR049240">
    <property type="entry name" value="DUF6875"/>
</dbReference>
<dbReference type="Proteomes" id="UP000663845">
    <property type="component" value="Unassembled WGS sequence"/>
</dbReference>
<organism evidence="3 4">
    <name type="scientific">Adineta steineri</name>
    <dbReference type="NCBI Taxonomy" id="433720"/>
    <lineage>
        <taxon>Eukaryota</taxon>
        <taxon>Metazoa</taxon>
        <taxon>Spiralia</taxon>
        <taxon>Gnathifera</taxon>
        <taxon>Rotifera</taxon>
        <taxon>Eurotatoria</taxon>
        <taxon>Bdelloidea</taxon>
        <taxon>Adinetida</taxon>
        <taxon>Adinetidae</taxon>
        <taxon>Adineta</taxon>
    </lineage>
</organism>
<evidence type="ECO:0000313" key="3">
    <source>
        <dbReference type="EMBL" id="CAF3835003.1"/>
    </source>
</evidence>
<feature type="domain" description="DUF6875" evidence="1">
    <location>
        <begin position="80"/>
        <end position="255"/>
    </location>
</feature>
<dbReference type="EMBL" id="CAJOAZ010001603">
    <property type="protein sequence ID" value="CAF3835003.1"/>
    <property type="molecule type" value="Genomic_DNA"/>
</dbReference>
<accession>A0A819DG57</accession>
<dbReference type="Proteomes" id="UP000663844">
    <property type="component" value="Unassembled WGS sequence"/>
</dbReference>
<proteinExistence type="predicted"/>
<protein>
    <recommendedName>
        <fullName evidence="1">DUF6875 domain-containing protein</fullName>
    </recommendedName>
</protein>
<dbReference type="EMBL" id="CAJNOG010001121">
    <property type="protein sequence ID" value="CAF1411115.1"/>
    <property type="molecule type" value="Genomic_DNA"/>
</dbReference>
<dbReference type="AlphaFoldDB" id="A0A819DG57"/>
<sequence>MIFFVLTIAMIIMFIIKYYKHHHHHHHFYSNFEQFNQYYCQPFASLINDNENFPLSAIDRFHKCENKNNHHIKSNMDCMSIYKYIQEFICQSNECTNRPGPVCPFVPTSLRQNSMYFFISNDQYNTKERIIKMVEQCKYDFLYNLKPNDGNRDRLIYKCLVMLIRSSDVPHSLIDEIQIELKPSFLQDGLMFGEFHQSANSNAIRNESFYPTRTNVPLLVIRYMVANDIIFLTNQEKKYPVETCVNMIKKYLELYHLGSLYRSKPNHLQSANDILEQLNCSAKE</sequence>
<comment type="caution">
    <text evidence="3">The sequence shown here is derived from an EMBL/GenBank/DDBJ whole genome shotgun (WGS) entry which is preliminary data.</text>
</comment>
<evidence type="ECO:0000259" key="1">
    <source>
        <dbReference type="Pfam" id="PF21780"/>
    </source>
</evidence>
<gene>
    <name evidence="2" type="ORF">JYZ213_LOCUS38387</name>
    <name evidence="3" type="ORF">OXD698_LOCUS20305</name>
</gene>
<dbReference type="Pfam" id="PF21780">
    <property type="entry name" value="DUF6875"/>
    <property type="match status" value="1"/>
</dbReference>
<evidence type="ECO:0000313" key="2">
    <source>
        <dbReference type="EMBL" id="CAF1411115.1"/>
    </source>
</evidence>
<name>A0A819DG57_9BILA</name>
<evidence type="ECO:0000313" key="4">
    <source>
        <dbReference type="Proteomes" id="UP000663844"/>
    </source>
</evidence>